<evidence type="ECO:0000313" key="2">
    <source>
        <dbReference type="EMBL" id="KAJ9553151.1"/>
    </source>
</evidence>
<protein>
    <submittedName>
        <fullName evidence="2">Uncharacterized protein</fullName>
    </submittedName>
</protein>
<dbReference type="AlphaFoldDB" id="A0AA38TDF4"/>
<keyword evidence="3" id="KW-1185">Reference proteome</keyword>
<comment type="caution">
    <text evidence="2">The sequence shown here is derived from an EMBL/GenBank/DDBJ whole genome shotgun (WGS) entry which is preliminary data.</text>
</comment>
<evidence type="ECO:0000313" key="3">
    <source>
        <dbReference type="Proteomes" id="UP001172457"/>
    </source>
</evidence>
<dbReference type="EMBL" id="JARYMX010000004">
    <property type="protein sequence ID" value="KAJ9553151.1"/>
    <property type="molecule type" value="Genomic_DNA"/>
</dbReference>
<reference evidence="2" key="1">
    <citation type="submission" date="2023-03" db="EMBL/GenBank/DDBJ databases">
        <title>Chromosome-scale reference genome and RAD-based genetic map of yellow starthistle (Centaurea solstitialis) reveal putative structural variation and QTLs associated with invader traits.</title>
        <authorList>
            <person name="Reatini B."/>
            <person name="Cang F.A."/>
            <person name="Jiang Q."/>
            <person name="Mckibben M.T.W."/>
            <person name="Barker M.S."/>
            <person name="Rieseberg L.H."/>
            <person name="Dlugosch K.M."/>
        </authorList>
    </citation>
    <scope>NUCLEOTIDE SEQUENCE</scope>
    <source>
        <strain evidence="2">CAN-66</strain>
        <tissue evidence="2">Leaf</tissue>
    </source>
</reference>
<name>A0AA38TDF4_9ASTR</name>
<proteinExistence type="predicted"/>
<evidence type="ECO:0000256" key="1">
    <source>
        <dbReference type="SAM" id="MobiDB-lite"/>
    </source>
</evidence>
<feature type="compositionally biased region" description="Basic and acidic residues" evidence="1">
    <location>
        <begin position="52"/>
        <end position="67"/>
    </location>
</feature>
<dbReference type="Proteomes" id="UP001172457">
    <property type="component" value="Chromosome 4"/>
</dbReference>
<gene>
    <name evidence="2" type="ORF">OSB04_017196</name>
</gene>
<accession>A0AA38TDF4</accession>
<feature type="region of interest" description="Disordered" evidence="1">
    <location>
        <begin position="41"/>
        <end position="67"/>
    </location>
</feature>
<sequence>MHPNYKYKNQVRIVIASMAAHNYIRKSGRFDEAFDRAQQESYNPIEGGTSNEVHEEGPSTRHMNNDDMHMAARRDVIAQDIMTIRDEYIDGSDPSTSSHYCSK</sequence>
<organism evidence="2 3">
    <name type="scientific">Centaurea solstitialis</name>
    <name type="common">yellow star-thistle</name>
    <dbReference type="NCBI Taxonomy" id="347529"/>
    <lineage>
        <taxon>Eukaryota</taxon>
        <taxon>Viridiplantae</taxon>
        <taxon>Streptophyta</taxon>
        <taxon>Embryophyta</taxon>
        <taxon>Tracheophyta</taxon>
        <taxon>Spermatophyta</taxon>
        <taxon>Magnoliopsida</taxon>
        <taxon>eudicotyledons</taxon>
        <taxon>Gunneridae</taxon>
        <taxon>Pentapetalae</taxon>
        <taxon>asterids</taxon>
        <taxon>campanulids</taxon>
        <taxon>Asterales</taxon>
        <taxon>Asteraceae</taxon>
        <taxon>Carduoideae</taxon>
        <taxon>Cardueae</taxon>
        <taxon>Centaureinae</taxon>
        <taxon>Centaurea</taxon>
    </lineage>
</organism>